<gene>
    <name evidence="12" type="ORF">AWM68_17450</name>
</gene>
<dbReference type="EC" id="5.6.2.1" evidence="3"/>
<accession>A0A163S1H9</accession>
<evidence type="ECO:0000256" key="9">
    <source>
        <dbReference type="ARBA" id="ARBA00032235"/>
    </source>
</evidence>
<dbReference type="Gene3D" id="2.70.20.10">
    <property type="entry name" value="Topoisomerase I, domain 3"/>
    <property type="match status" value="1"/>
</dbReference>
<dbReference type="SMART" id="SM00493">
    <property type="entry name" value="TOPRIM"/>
    <property type="match status" value="1"/>
</dbReference>
<keyword evidence="6" id="KW-0413">Isomerase</keyword>
<dbReference type="GO" id="GO:0006310">
    <property type="term" value="P:DNA recombination"/>
    <property type="evidence" value="ECO:0007669"/>
    <property type="project" value="TreeGrafter"/>
</dbReference>
<proteinExistence type="inferred from homology"/>
<dbReference type="InterPro" id="IPR013826">
    <property type="entry name" value="Topo_IA_cen_sub3"/>
</dbReference>
<comment type="catalytic activity">
    <reaction evidence="1">
        <text>ATP-independent breakage of single-stranded DNA, followed by passage and rejoining.</text>
        <dbReference type="EC" id="5.6.2.1"/>
    </reaction>
</comment>
<sequence>MSFPFSLICAEKPDQSKKLAAPFPHQNKGDHIAIGQCEMFPQGAIVISARGHILEVCEPEEYDSNLRKWSIEPLPFIPEKFKLRISSSTKSYFNAFKKFLNDDEIKLVIHAGDAGREGQLLIDEILYYLNNKKPVKRLWLKSLTKPSVIKALNEMEDNKKYEPMYLEAVARQRADFMIGINATRVLTVLLQQKGINKTFSAGRVQTALMGIIYNREMDIENFKSMPFWDCYADFKFEDYTIRGKWFKEDGEHIFKHESAQALVKFCEGSTVKVYSALKEEKNTRPPQLYHLSTLQSEANRLYGLSPENVLNYAQGLYDKSIISYPRTDSQYLTPEEANWMPTILNNLSKLKEYKDLVPGATGDISNDKRYVDSNKVTDHYGIILTEEETDPTTLQEGERLIFDMIAKSIIAAHYPDYLFNSTEIIISVQNRFTFKVKGKQVKFEGWRSVYNGLPEEQLDEQGQFDEIQLPDVSEGEEGHITSIELKEGATSPPSRFTQGDLVKVMSNPGRYCGEKEDYKNSELSLGTPATRANIISTVTKRYVNVESNLIYLQPEGRILIEALGNGSYLTSVLSTGNMERYLSQIGKGKGSYKTFIERTKQITHNVVDDLKENSTTWQFDNYIHDIQEADKIGSCLLCGDTVIDVGPVYGCQSYKTTNCEFKLYKTISGKAISRTNAVKLLETGTTALIKGFMKKDKTSTYDAYIVWDSNKKTTRFEYVNNRRDKR</sequence>
<dbReference type="InterPro" id="IPR013497">
    <property type="entry name" value="Topo_IA_cen"/>
</dbReference>
<dbReference type="GO" id="GO:0003917">
    <property type="term" value="F:DNA topoisomerase type I (single strand cut, ATP-independent) activity"/>
    <property type="evidence" value="ECO:0007669"/>
    <property type="project" value="UniProtKB-EC"/>
</dbReference>
<keyword evidence="4" id="KW-0799">Topoisomerase</keyword>
<evidence type="ECO:0000256" key="2">
    <source>
        <dbReference type="ARBA" id="ARBA00009446"/>
    </source>
</evidence>
<dbReference type="PRINTS" id="PR00417">
    <property type="entry name" value="PRTPISMRASEI"/>
</dbReference>
<evidence type="ECO:0000256" key="6">
    <source>
        <dbReference type="ARBA" id="ARBA00023235"/>
    </source>
</evidence>
<evidence type="ECO:0000256" key="5">
    <source>
        <dbReference type="ARBA" id="ARBA00023125"/>
    </source>
</evidence>
<evidence type="ECO:0000256" key="3">
    <source>
        <dbReference type="ARBA" id="ARBA00012891"/>
    </source>
</evidence>
<organism evidence="12 13">
    <name type="scientific">Fictibacillus phosphorivorans</name>
    <dbReference type="NCBI Taxonomy" id="1221500"/>
    <lineage>
        <taxon>Bacteria</taxon>
        <taxon>Bacillati</taxon>
        <taxon>Bacillota</taxon>
        <taxon>Bacilli</taxon>
        <taxon>Bacillales</taxon>
        <taxon>Fictibacillaceae</taxon>
        <taxon>Fictibacillus</taxon>
    </lineage>
</organism>
<keyword evidence="13" id="KW-1185">Reference proteome</keyword>
<evidence type="ECO:0000313" key="12">
    <source>
        <dbReference type="EMBL" id="KZE67958.1"/>
    </source>
</evidence>
<dbReference type="InterPro" id="IPR025589">
    <property type="entry name" value="Toprim_C_rpt"/>
</dbReference>
<dbReference type="InterPro" id="IPR003602">
    <property type="entry name" value="Topo_IA_DNA-bd_dom"/>
</dbReference>
<dbReference type="Pfam" id="PF13342">
    <property type="entry name" value="Toprim_Crpt"/>
    <property type="match status" value="1"/>
</dbReference>
<evidence type="ECO:0000313" key="13">
    <source>
        <dbReference type="Proteomes" id="UP000076567"/>
    </source>
</evidence>
<dbReference type="InterPro" id="IPR023406">
    <property type="entry name" value="Topo_IA_AS"/>
</dbReference>
<dbReference type="InterPro" id="IPR013825">
    <property type="entry name" value="Topo_IA_cen_sub2"/>
</dbReference>
<dbReference type="SUPFAM" id="SSF56712">
    <property type="entry name" value="Prokaryotic type I DNA topoisomerase"/>
    <property type="match status" value="1"/>
</dbReference>
<dbReference type="InterPro" id="IPR003601">
    <property type="entry name" value="Topo_IA_2"/>
</dbReference>
<dbReference type="Pfam" id="PF01131">
    <property type="entry name" value="Topoisom_bac"/>
    <property type="match status" value="1"/>
</dbReference>
<dbReference type="GO" id="GO:0006265">
    <property type="term" value="P:DNA topological change"/>
    <property type="evidence" value="ECO:0007669"/>
    <property type="project" value="InterPro"/>
</dbReference>
<dbReference type="GO" id="GO:0043597">
    <property type="term" value="C:cytoplasmic replication fork"/>
    <property type="evidence" value="ECO:0007669"/>
    <property type="project" value="TreeGrafter"/>
</dbReference>
<dbReference type="RefSeq" id="WP_066238378.1">
    <property type="nucleotide sequence ID" value="NZ_LRFC01000006.1"/>
</dbReference>
<dbReference type="Gene3D" id="1.10.290.10">
    <property type="entry name" value="Topoisomerase I, domain 4"/>
    <property type="match status" value="1"/>
</dbReference>
<dbReference type="GO" id="GO:0006281">
    <property type="term" value="P:DNA repair"/>
    <property type="evidence" value="ECO:0007669"/>
    <property type="project" value="TreeGrafter"/>
</dbReference>
<dbReference type="InterPro" id="IPR023405">
    <property type="entry name" value="Topo_IA_core_domain"/>
</dbReference>
<evidence type="ECO:0000259" key="11">
    <source>
        <dbReference type="PROSITE" id="PS52039"/>
    </source>
</evidence>
<dbReference type="PANTHER" id="PTHR11390:SF21">
    <property type="entry name" value="DNA TOPOISOMERASE 3-ALPHA"/>
    <property type="match status" value="1"/>
</dbReference>
<dbReference type="PANTHER" id="PTHR11390">
    <property type="entry name" value="PROKARYOTIC DNA TOPOISOMERASE"/>
    <property type="match status" value="1"/>
</dbReference>
<dbReference type="PROSITE" id="PS00396">
    <property type="entry name" value="TOPO_IA_1"/>
    <property type="match status" value="1"/>
</dbReference>
<feature type="domain" description="Topo IA-type catalytic" evidence="11">
    <location>
        <begin position="161"/>
        <end position="607"/>
    </location>
</feature>
<name>A0A163S1H9_9BACL</name>
<dbReference type="Gene3D" id="3.40.50.140">
    <property type="match status" value="1"/>
</dbReference>
<dbReference type="GO" id="GO:0003677">
    <property type="term" value="F:DNA binding"/>
    <property type="evidence" value="ECO:0007669"/>
    <property type="project" value="UniProtKB-KW"/>
</dbReference>
<keyword evidence="5" id="KW-0238">DNA-binding</keyword>
<evidence type="ECO:0000256" key="1">
    <source>
        <dbReference type="ARBA" id="ARBA00000213"/>
    </source>
</evidence>
<dbReference type="InterPro" id="IPR006171">
    <property type="entry name" value="TOPRIM_dom"/>
</dbReference>
<dbReference type="Gene3D" id="1.10.460.10">
    <property type="entry name" value="Topoisomerase I, domain 2"/>
    <property type="match status" value="1"/>
</dbReference>
<comment type="caution">
    <text evidence="12">The sequence shown here is derived from an EMBL/GenBank/DDBJ whole genome shotgun (WGS) entry which is preliminary data.</text>
</comment>
<dbReference type="EMBL" id="LRFC01000006">
    <property type="protein sequence ID" value="KZE67958.1"/>
    <property type="molecule type" value="Genomic_DNA"/>
</dbReference>
<dbReference type="AlphaFoldDB" id="A0A163S1H9"/>
<evidence type="ECO:0000256" key="4">
    <source>
        <dbReference type="ARBA" id="ARBA00023029"/>
    </source>
</evidence>
<evidence type="ECO:0000256" key="10">
    <source>
        <dbReference type="ARBA" id="ARBA00032877"/>
    </source>
</evidence>
<dbReference type="InterPro" id="IPR000380">
    <property type="entry name" value="Topo_IA"/>
</dbReference>
<protein>
    <recommendedName>
        <fullName evidence="3">DNA topoisomerase</fullName>
        <ecNumber evidence="3">5.6.2.1</ecNumber>
    </recommendedName>
    <alternativeName>
        <fullName evidence="10">Omega-protein</fullName>
    </alternativeName>
    <alternativeName>
        <fullName evidence="9">Relaxing enzyme</fullName>
    </alternativeName>
    <alternativeName>
        <fullName evidence="7">Swivelase</fullName>
    </alternativeName>
    <alternativeName>
        <fullName evidence="8">Untwisting enzyme</fullName>
    </alternativeName>
</protein>
<dbReference type="InterPro" id="IPR013824">
    <property type="entry name" value="Topo_IA_cen_sub1"/>
</dbReference>
<dbReference type="OrthoDB" id="9803554at2"/>
<dbReference type="PROSITE" id="PS52039">
    <property type="entry name" value="TOPO_IA_2"/>
    <property type="match status" value="1"/>
</dbReference>
<dbReference type="Proteomes" id="UP000076567">
    <property type="component" value="Unassembled WGS sequence"/>
</dbReference>
<evidence type="ECO:0000256" key="7">
    <source>
        <dbReference type="ARBA" id="ARBA00030003"/>
    </source>
</evidence>
<comment type="similarity">
    <text evidence="2">Belongs to the type IA topoisomerase family.</text>
</comment>
<dbReference type="SMART" id="SM00437">
    <property type="entry name" value="TOP1Ac"/>
    <property type="match status" value="1"/>
</dbReference>
<reference evidence="13" key="1">
    <citation type="submission" date="2016-01" db="EMBL/GenBank/DDBJ databases">
        <title>Draft genome of Chromobacterium sp. F49.</title>
        <authorList>
            <person name="Hong K.W."/>
        </authorList>
    </citation>
    <scope>NUCLEOTIDE SEQUENCE [LARGE SCALE GENOMIC DNA]</scope>
    <source>
        <strain evidence="13">P7IIIA</strain>
    </source>
</reference>
<dbReference type="CDD" id="cd00186">
    <property type="entry name" value="TOP1Ac"/>
    <property type="match status" value="1"/>
</dbReference>
<dbReference type="SMART" id="SM00436">
    <property type="entry name" value="TOP1Bc"/>
    <property type="match status" value="1"/>
</dbReference>
<evidence type="ECO:0000256" key="8">
    <source>
        <dbReference type="ARBA" id="ARBA00031985"/>
    </source>
</evidence>